<evidence type="ECO:0000259" key="4">
    <source>
        <dbReference type="Pfam" id="PF13614"/>
    </source>
</evidence>
<reference evidence="5 6" key="1">
    <citation type="submission" date="2019-05" db="EMBL/GenBank/DDBJ databases">
        <title>Pseudorhodobacter turbinis sp. nov., isolated from the gut of the Korean turban shell.</title>
        <authorList>
            <person name="Jeong Y.-S."/>
            <person name="Kang W.-R."/>
            <person name="Bae J.-W."/>
        </authorList>
    </citation>
    <scope>NUCLEOTIDE SEQUENCE [LARGE SCALE GENOMIC DNA]</scope>
    <source>
        <strain evidence="5 6">S12M18</strain>
        <plasmid evidence="5 6">unnamed1</plasmid>
    </source>
</reference>
<keyword evidence="2" id="KW-0067">ATP-binding</keyword>
<name>A0A4P8EJX2_9RHOB</name>
<dbReference type="RefSeq" id="WP_137195125.1">
    <property type="nucleotide sequence ID" value="NZ_CP039965.1"/>
</dbReference>
<dbReference type="SUPFAM" id="SSF52540">
    <property type="entry name" value="P-loop containing nucleoside triphosphate hydrolases"/>
    <property type="match status" value="1"/>
</dbReference>
<evidence type="ECO:0000256" key="3">
    <source>
        <dbReference type="SAM" id="MobiDB-lite"/>
    </source>
</evidence>
<sequence>MTSVANLHPDPTPIVACTISRDVQNFDLLIDDMEVELGESWGDLSFEDAALFLNQSESASLEFVAIAVDGDDVQDLDPIAGLITQAKSNDVKVILIAHDVNPVALHQLLRLGADDFVPYPLPEGALHDAIARMRLAAPPPAAADTTNPEAEPAPPESTPILKAHGDREGVVLPVHGMAGGVGASTFACNLAWDLATASKTDAPRVCLLDFDFQFGAVSTYLDLPRREAVFDILQDTEGADTEAFLKSMLTFNDKLHVFTAPPDMLPLDIVQGEDIDRLIDMARQNFDFVIIDMPSTIISWTETVLTRAHVYFALMELDLRSAQNVLRLVRALKADALPSDKLRFILNRAPKFTDLSGKSRVKRMAESLDIDIDVQLPDGGAQVTQANDHGLPLAESAAKNPMRKEIQKLAKSLYDLNKSAEAAKG</sequence>
<dbReference type="OrthoDB" id="8281972at2"/>
<dbReference type="GO" id="GO:0005524">
    <property type="term" value="F:ATP binding"/>
    <property type="evidence" value="ECO:0007669"/>
    <property type="project" value="UniProtKB-KW"/>
</dbReference>
<dbReference type="PANTHER" id="PTHR43384">
    <property type="entry name" value="SEPTUM SITE-DETERMINING PROTEIN MIND HOMOLOG, CHLOROPLASTIC-RELATED"/>
    <property type="match status" value="1"/>
</dbReference>
<evidence type="ECO:0000313" key="5">
    <source>
        <dbReference type="EMBL" id="QCO57327.1"/>
    </source>
</evidence>
<keyword evidence="5" id="KW-0614">Plasmid</keyword>
<dbReference type="GO" id="GO:0005829">
    <property type="term" value="C:cytosol"/>
    <property type="evidence" value="ECO:0007669"/>
    <property type="project" value="TreeGrafter"/>
</dbReference>
<dbReference type="KEGG" id="pseb:EOK75_16460"/>
<dbReference type="PANTHER" id="PTHR43384:SF6">
    <property type="entry name" value="SEPTUM SITE-DETERMINING PROTEIN MIND HOMOLOG, CHLOROPLASTIC"/>
    <property type="match status" value="1"/>
</dbReference>
<protein>
    <submittedName>
        <fullName evidence="5">Pilus assembly protein CpaE</fullName>
    </submittedName>
</protein>
<gene>
    <name evidence="5" type="ORF">EOK75_16460</name>
</gene>
<dbReference type="GO" id="GO:0009898">
    <property type="term" value="C:cytoplasmic side of plasma membrane"/>
    <property type="evidence" value="ECO:0007669"/>
    <property type="project" value="TreeGrafter"/>
</dbReference>
<keyword evidence="6" id="KW-1185">Reference proteome</keyword>
<dbReference type="Gene3D" id="3.40.50.300">
    <property type="entry name" value="P-loop containing nucleotide triphosphate hydrolases"/>
    <property type="match status" value="1"/>
</dbReference>
<organism evidence="5 6">
    <name type="scientific">Pseudorhodobacter turbinis</name>
    <dbReference type="NCBI Taxonomy" id="2500533"/>
    <lineage>
        <taxon>Bacteria</taxon>
        <taxon>Pseudomonadati</taxon>
        <taxon>Pseudomonadota</taxon>
        <taxon>Alphaproteobacteria</taxon>
        <taxon>Rhodobacterales</taxon>
        <taxon>Paracoccaceae</taxon>
        <taxon>Pseudorhodobacter</taxon>
    </lineage>
</organism>
<dbReference type="Proteomes" id="UP000298631">
    <property type="component" value="Plasmid unnamed1"/>
</dbReference>
<dbReference type="InterPro" id="IPR025669">
    <property type="entry name" value="AAA_dom"/>
</dbReference>
<evidence type="ECO:0000313" key="6">
    <source>
        <dbReference type="Proteomes" id="UP000298631"/>
    </source>
</evidence>
<dbReference type="GO" id="GO:0016887">
    <property type="term" value="F:ATP hydrolysis activity"/>
    <property type="evidence" value="ECO:0007669"/>
    <property type="project" value="TreeGrafter"/>
</dbReference>
<evidence type="ECO:0000256" key="2">
    <source>
        <dbReference type="ARBA" id="ARBA00022840"/>
    </source>
</evidence>
<dbReference type="Pfam" id="PF13614">
    <property type="entry name" value="AAA_31"/>
    <property type="match status" value="1"/>
</dbReference>
<feature type="domain" description="AAA" evidence="4">
    <location>
        <begin position="177"/>
        <end position="333"/>
    </location>
</feature>
<geneLocation type="plasmid" evidence="5 6">
    <name>unnamed1</name>
</geneLocation>
<dbReference type="GO" id="GO:0051782">
    <property type="term" value="P:negative regulation of cell division"/>
    <property type="evidence" value="ECO:0007669"/>
    <property type="project" value="TreeGrafter"/>
</dbReference>
<dbReference type="InterPro" id="IPR027417">
    <property type="entry name" value="P-loop_NTPase"/>
</dbReference>
<dbReference type="InterPro" id="IPR050625">
    <property type="entry name" value="ParA/MinD_ATPase"/>
</dbReference>
<dbReference type="AlphaFoldDB" id="A0A4P8EJX2"/>
<accession>A0A4P8EJX2</accession>
<proteinExistence type="predicted"/>
<feature type="region of interest" description="Disordered" evidence="3">
    <location>
        <begin position="139"/>
        <end position="161"/>
    </location>
</feature>
<evidence type="ECO:0000256" key="1">
    <source>
        <dbReference type="ARBA" id="ARBA00022741"/>
    </source>
</evidence>
<dbReference type="EMBL" id="CP039965">
    <property type="protein sequence ID" value="QCO57327.1"/>
    <property type="molecule type" value="Genomic_DNA"/>
</dbReference>
<keyword evidence="1" id="KW-0547">Nucleotide-binding</keyword>